<dbReference type="GO" id="GO:0005886">
    <property type="term" value="C:plasma membrane"/>
    <property type="evidence" value="ECO:0007669"/>
    <property type="project" value="UniProtKB-SubCell"/>
</dbReference>
<feature type="domain" description="Fungal lipase-type" evidence="16">
    <location>
        <begin position="419"/>
        <end position="570"/>
    </location>
</feature>
<dbReference type="InterPro" id="IPR029058">
    <property type="entry name" value="AB_hydrolase_fold"/>
</dbReference>
<evidence type="ECO:0000256" key="11">
    <source>
        <dbReference type="ARBA" id="ARBA00023098"/>
    </source>
</evidence>
<keyword evidence="5 15" id="KW-0812">Transmembrane</keyword>
<evidence type="ECO:0000256" key="13">
    <source>
        <dbReference type="ARBA" id="ARBA00024531"/>
    </source>
</evidence>
<keyword evidence="19" id="KW-1185">Reference proteome</keyword>
<dbReference type="EC" id="3.1.1.116" evidence="14"/>
<feature type="transmembrane region" description="Helical" evidence="15">
    <location>
        <begin position="156"/>
        <end position="178"/>
    </location>
</feature>
<evidence type="ECO:0000256" key="1">
    <source>
        <dbReference type="ARBA" id="ARBA00001913"/>
    </source>
</evidence>
<keyword evidence="4" id="KW-0597">Phosphoprotein</keyword>
<evidence type="ECO:0000256" key="9">
    <source>
        <dbReference type="ARBA" id="ARBA00022963"/>
    </source>
</evidence>
<protein>
    <recommendedName>
        <fullName evidence="14">sn-1-specific diacylglycerol lipase</fullName>
        <ecNumber evidence="14">3.1.1.116</ecNumber>
    </recommendedName>
</protein>
<evidence type="ECO:0000256" key="3">
    <source>
        <dbReference type="ARBA" id="ARBA00022475"/>
    </source>
</evidence>
<dbReference type="OrthoDB" id="438440at2759"/>
<evidence type="ECO:0000256" key="6">
    <source>
        <dbReference type="ARBA" id="ARBA00022723"/>
    </source>
</evidence>
<evidence type="ECO:0000256" key="8">
    <source>
        <dbReference type="ARBA" id="ARBA00022837"/>
    </source>
</evidence>
<organism evidence="17 19">
    <name type="scientific">Polarella glacialis</name>
    <name type="common">Dinoflagellate</name>
    <dbReference type="NCBI Taxonomy" id="89957"/>
    <lineage>
        <taxon>Eukaryota</taxon>
        <taxon>Sar</taxon>
        <taxon>Alveolata</taxon>
        <taxon>Dinophyceae</taxon>
        <taxon>Suessiales</taxon>
        <taxon>Suessiaceae</taxon>
        <taxon>Polarella</taxon>
    </lineage>
</organism>
<sequence length="758" mass="82236">MPSLTFLGCQLFLAEDDVALLAPLSMLLCVLWLVADTCWPIAFGLHELGVPPELLIADLAVNAASIPASLALFVFSAHGRIMQPRRFPVAFQVAVLLRVALALLSIATSLALTLSALVPALASAMPQLSLAPMAFQGLWWGELTEGLSYQWSTLAAILYLILRWAVIYLAMTFILLISVPGLMGIRTIEWTLAAFGVGNHLIAAITEVMMSAIGKQTMTAVAPTDLTFGLMLVQARQGQGFLVDAEDFGGRQACCAESADEAEDILPQTTVRGCRLPTNEAAPRPFSRANQEDLAALNDIVRLEPYASGIYGVVIHLSSNSVYPGTSLPRPCGPCSSVLRTLPCCEPTQGGEDWEEEPVTEGDLCCALNQRTFRRNLHDAYKCFGETEPELLWATWKNRGPATSPPLAVLLDHAFQRVVVTIRGTMDFKDCISDLVASPAFFDPFGVALPEDRRSPPFDNETGLFAHQAVLLSAYDALARLEEANVLARAYGPAGRASGWPLVVTGHSLGAGVGCLLALMLRRDPRYTDVRFVGFEPPGGLLSKRLAKATQELGWVSAVCSYDWVPRLTMRSVQAIRKQALQELAACKRSKLQLALLQLGGLISHSGLLCCCLRSPLAGLLEWLGGGRLAFTSAGGSVTFADESDPEVPIPGSPDHWLTPCGGAEDDAQVPELWPPGLIAYFRPVHSEPWLCGYYMRDLEWVVEWIHPAHLSEIVLSLRAVELHFPNIIQHAYRQAARALGLAHDVVESDSELEASRS</sequence>
<dbReference type="InterPro" id="IPR052214">
    <property type="entry name" value="DAG_Lipase-Related"/>
</dbReference>
<comment type="subcellular location">
    <subcellularLocation>
        <location evidence="2">Cell membrane</location>
        <topology evidence="2">Multi-pass membrane protein</topology>
    </subcellularLocation>
</comment>
<keyword evidence="3" id="KW-1003">Cell membrane</keyword>
<dbReference type="AlphaFoldDB" id="A0A813GKG2"/>
<feature type="transmembrane region" description="Helical" evidence="15">
    <location>
        <begin position="190"/>
        <end position="213"/>
    </location>
</feature>
<evidence type="ECO:0000256" key="12">
    <source>
        <dbReference type="ARBA" id="ARBA00023136"/>
    </source>
</evidence>
<dbReference type="CDD" id="cd00519">
    <property type="entry name" value="Lipase_3"/>
    <property type="match status" value="1"/>
</dbReference>
<comment type="catalytic activity">
    <reaction evidence="13">
        <text>a 1,2-diacyl-sn-glycerol + H2O = a 2-acylglycerol + a fatty acid + H(+)</text>
        <dbReference type="Rhea" id="RHEA:33275"/>
        <dbReference type="ChEBI" id="CHEBI:15377"/>
        <dbReference type="ChEBI" id="CHEBI:15378"/>
        <dbReference type="ChEBI" id="CHEBI:17389"/>
        <dbReference type="ChEBI" id="CHEBI:17815"/>
        <dbReference type="ChEBI" id="CHEBI:28868"/>
        <dbReference type="EC" id="3.1.1.116"/>
    </reaction>
    <physiologicalReaction direction="left-to-right" evidence="13">
        <dbReference type="Rhea" id="RHEA:33276"/>
    </physiologicalReaction>
</comment>
<dbReference type="Proteomes" id="UP000626109">
    <property type="component" value="Unassembled WGS sequence"/>
</dbReference>
<evidence type="ECO:0000256" key="10">
    <source>
        <dbReference type="ARBA" id="ARBA00022989"/>
    </source>
</evidence>
<dbReference type="Gene3D" id="3.40.50.1820">
    <property type="entry name" value="alpha/beta hydrolase"/>
    <property type="match status" value="1"/>
</dbReference>
<comment type="caution">
    <text evidence="17">The sequence shown here is derived from an EMBL/GenBank/DDBJ whole genome shotgun (WGS) entry which is preliminary data.</text>
</comment>
<name>A0A813GKG2_POLGL</name>
<dbReference type="SUPFAM" id="SSF53474">
    <property type="entry name" value="alpha/beta-Hydrolases"/>
    <property type="match status" value="1"/>
</dbReference>
<evidence type="ECO:0000256" key="5">
    <source>
        <dbReference type="ARBA" id="ARBA00022692"/>
    </source>
</evidence>
<accession>A0A813GKG2</accession>
<dbReference type="GO" id="GO:0016298">
    <property type="term" value="F:lipase activity"/>
    <property type="evidence" value="ECO:0007669"/>
    <property type="project" value="TreeGrafter"/>
</dbReference>
<evidence type="ECO:0000256" key="4">
    <source>
        <dbReference type="ARBA" id="ARBA00022553"/>
    </source>
</evidence>
<reference evidence="17" key="1">
    <citation type="submission" date="2021-02" db="EMBL/GenBank/DDBJ databases">
        <authorList>
            <person name="Dougan E. K."/>
            <person name="Rhodes N."/>
            <person name="Thang M."/>
            <person name="Chan C."/>
        </authorList>
    </citation>
    <scope>NUCLEOTIDE SEQUENCE</scope>
</reference>
<dbReference type="PANTHER" id="PTHR45792">
    <property type="entry name" value="DIACYLGLYCEROL LIPASE HOMOLOG-RELATED"/>
    <property type="match status" value="1"/>
</dbReference>
<feature type="transmembrane region" description="Helical" evidence="15">
    <location>
        <begin position="95"/>
        <end position="122"/>
    </location>
</feature>
<gene>
    <name evidence="17" type="ORF">PGLA1383_LOCUS40641</name>
    <name evidence="18" type="ORF">PGLA2088_LOCUS40705</name>
</gene>
<keyword evidence="11" id="KW-0443">Lipid metabolism</keyword>
<keyword evidence="7" id="KW-0378">Hydrolase</keyword>
<dbReference type="GO" id="GO:0016042">
    <property type="term" value="P:lipid catabolic process"/>
    <property type="evidence" value="ECO:0007669"/>
    <property type="project" value="UniProtKB-KW"/>
</dbReference>
<evidence type="ECO:0000313" key="17">
    <source>
        <dbReference type="EMBL" id="CAE8623379.1"/>
    </source>
</evidence>
<dbReference type="InterPro" id="IPR002921">
    <property type="entry name" value="Fungal_lipase-type"/>
</dbReference>
<keyword evidence="10 15" id="KW-1133">Transmembrane helix</keyword>
<keyword evidence="12 15" id="KW-0472">Membrane</keyword>
<evidence type="ECO:0000313" key="18">
    <source>
        <dbReference type="EMBL" id="CAE8719509.1"/>
    </source>
</evidence>
<proteinExistence type="predicted"/>
<dbReference type="EMBL" id="CAJNNW010033555">
    <property type="protein sequence ID" value="CAE8719509.1"/>
    <property type="molecule type" value="Genomic_DNA"/>
</dbReference>
<keyword evidence="8" id="KW-0106">Calcium</keyword>
<evidence type="ECO:0000256" key="7">
    <source>
        <dbReference type="ARBA" id="ARBA00022801"/>
    </source>
</evidence>
<keyword evidence="9" id="KW-0442">Lipid degradation</keyword>
<dbReference type="Pfam" id="PF01764">
    <property type="entry name" value="Lipase_3"/>
    <property type="match status" value="1"/>
</dbReference>
<evidence type="ECO:0000256" key="2">
    <source>
        <dbReference type="ARBA" id="ARBA00004651"/>
    </source>
</evidence>
<feature type="transmembrane region" description="Helical" evidence="15">
    <location>
        <begin position="54"/>
        <end position="75"/>
    </location>
</feature>
<dbReference type="EMBL" id="CAJNNV010028154">
    <property type="protein sequence ID" value="CAE8623379.1"/>
    <property type="molecule type" value="Genomic_DNA"/>
</dbReference>
<evidence type="ECO:0000256" key="15">
    <source>
        <dbReference type="SAM" id="Phobius"/>
    </source>
</evidence>
<comment type="cofactor">
    <cofactor evidence="1">
        <name>Ca(2+)</name>
        <dbReference type="ChEBI" id="CHEBI:29108"/>
    </cofactor>
</comment>
<evidence type="ECO:0000259" key="16">
    <source>
        <dbReference type="Pfam" id="PF01764"/>
    </source>
</evidence>
<dbReference type="PANTHER" id="PTHR45792:SF8">
    <property type="entry name" value="DIACYLGLYCEROL LIPASE-ALPHA"/>
    <property type="match status" value="1"/>
</dbReference>
<dbReference type="GO" id="GO:0046872">
    <property type="term" value="F:metal ion binding"/>
    <property type="evidence" value="ECO:0007669"/>
    <property type="project" value="UniProtKB-KW"/>
</dbReference>
<feature type="transmembrane region" description="Helical" evidence="15">
    <location>
        <begin position="20"/>
        <end position="42"/>
    </location>
</feature>
<evidence type="ECO:0000313" key="19">
    <source>
        <dbReference type="Proteomes" id="UP000654075"/>
    </source>
</evidence>
<keyword evidence="6" id="KW-0479">Metal-binding</keyword>
<dbReference type="Proteomes" id="UP000654075">
    <property type="component" value="Unassembled WGS sequence"/>
</dbReference>
<evidence type="ECO:0000256" key="14">
    <source>
        <dbReference type="ARBA" id="ARBA00026104"/>
    </source>
</evidence>